<evidence type="ECO:0000313" key="2">
    <source>
        <dbReference type="Proteomes" id="UP000184404"/>
    </source>
</evidence>
<dbReference type="EMBL" id="FQUG01000003">
    <property type="protein sequence ID" value="SHE63376.1"/>
    <property type="molecule type" value="Genomic_DNA"/>
</dbReference>
<gene>
    <name evidence="1" type="ORF">SAMN02745190_00864</name>
</gene>
<proteinExistence type="predicted"/>
<protein>
    <submittedName>
        <fullName evidence="1">Uncharacterized protein</fullName>
    </submittedName>
</protein>
<dbReference type="Proteomes" id="UP000184404">
    <property type="component" value="Unassembled WGS sequence"/>
</dbReference>
<reference evidence="1 2" key="1">
    <citation type="submission" date="2016-11" db="EMBL/GenBank/DDBJ databases">
        <authorList>
            <person name="Jaros S."/>
            <person name="Januszkiewicz K."/>
            <person name="Wedrychowicz H."/>
        </authorList>
    </citation>
    <scope>NUCLEOTIDE SEQUENCE [LARGE SCALE GENOMIC DNA]</scope>
    <source>
        <strain evidence="1 2">DSM 10502</strain>
    </source>
</reference>
<sequence length="52" mass="6227">MPMTKHKTVAELESALNSVIMQLNMGMIRPRHGKRLIQMYRKQLERKREMKS</sequence>
<accession>A0A1M4V324</accession>
<keyword evidence="2" id="KW-1185">Reference proteome</keyword>
<dbReference type="AlphaFoldDB" id="A0A1M4V324"/>
<name>A0A1M4V324_9FIRM</name>
<organism evidence="1 2">
    <name type="scientific">Schwartzia succinivorans DSM 10502</name>
    <dbReference type="NCBI Taxonomy" id="1123243"/>
    <lineage>
        <taxon>Bacteria</taxon>
        <taxon>Bacillati</taxon>
        <taxon>Bacillota</taxon>
        <taxon>Negativicutes</taxon>
        <taxon>Selenomonadales</taxon>
        <taxon>Selenomonadaceae</taxon>
        <taxon>Schwartzia</taxon>
    </lineage>
</organism>
<dbReference type="STRING" id="1123243.SAMN02745190_00864"/>
<evidence type="ECO:0000313" key="1">
    <source>
        <dbReference type="EMBL" id="SHE63376.1"/>
    </source>
</evidence>